<keyword evidence="3 7" id="KW-0812">Transmembrane</keyword>
<dbReference type="InterPro" id="IPR051679">
    <property type="entry name" value="DASS-Related_Transporters"/>
</dbReference>
<accession>A0A2S8GUU5</accession>
<reference evidence="9 10" key="1">
    <citation type="submission" date="2018-02" db="EMBL/GenBank/DDBJ databases">
        <title>Comparative genomes isolates from brazilian mangrove.</title>
        <authorList>
            <person name="Araujo J.E."/>
            <person name="Taketani R.G."/>
            <person name="Silva M.C.P."/>
            <person name="Loureco M.V."/>
            <person name="Andreote F.D."/>
        </authorList>
    </citation>
    <scope>NUCLEOTIDE SEQUENCE [LARGE SCALE GENOMIC DNA]</scope>
    <source>
        <strain evidence="9 10">Nap-Phe MGV</strain>
    </source>
</reference>
<dbReference type="PROSITE" id="PS51202">
    <property type="entry name" value="RCK_C"/>
    <property type="match status" value="2"/>
</dbReference>
<dbReference type="GO" id="GO:0006813">
    <property type="term" value="P:potassium ion transport"/>
    <property type="evidence" value="ECO:0007669"/>
    <property type="project" value="InterPro"/>
</dbReference>
<evidence type="ECO:0000256" key="5">
    <source>
        <dbReference type="ARBA" id="ARBA00022989"/>
    </source>
</evidence>
<comment type="caution">
    <text evidence="9">The sequence shown here is derived from an EMBL/GenBank/DDBJ whole genome shotgun (WGS) entry which is preliminary data.</text>
</comment>
<protein>
    <submittedName>
        <fullName evidence="9">SLC13 family permease</fullName>
    </submittedName>
</protein>
<dbReference type="InterPro" id="IPR031312">
    <property type="entry name" value="Na/sul_symport_CS"/>
</dbReference>
<feature type="transmembrane region" description="Helical" evidence="7">
    <location>
        <begin position="419"/>
        <end position="444"/>
    </location>
</feature>
<evidence type="ECO:0000256" key="4">
    <source>
        <dbReference type="ARBA" id="ARBA00022737"/>
    </source>
</evidence>
<dbReference type="AlphaFoldDB" id="A0A2S8GUU5"/>
<dbReference type="SUPFAM" id="SSF116726">
    <property type="entry name" value="TrkA C-terminal domain-like"/>
    <property type="match status" value="2"/>
</dbReference>
<dbReference type="OrthoDB" id="9765532at2"/>
<dbReference type="InterPro" id="IPR006037">
    <property type="entry name" value="RCK_C"/>
</dbReference>
<feature type="transmembrane region" description="Helical" evidence="7">
    <location>
        <begin position="175"/>
        <end position="195"/>
    </location>
</feature>
<dbReference type="Proteomes" id="UP000237819">
    <property type="component" value="Unassembled WGS sequence"/>
</dbReference>
<evidence type="ECO:0000256" key="2">
    <source>
        <dbReference type="ARBA" id="ARBA00022448"/>
    </source>
</evidence>
<dbReference type="InterPro" id="IPR004680">
    <property type="entry name" value="Cit_transptr-like_dom"/>
</dbReference>
<comment type="subcellular location">
    <subcellularLocation>
        <location evidence="1">Membrane</location>
        <topology evidence="1">Multi-pass membrane protein</topology>
    </subcellularLocation>
</comment>
<dbReference type="Gene3D" id="3.30.70.1450">
    <property type="entry name" value="Regulator of K+ conductance, C-terminal domain"/>
    <property type="match status" value="2"/>
</dbReference>
<evidence type="ECO:0000256" key="3">
    <source>
        <dbReference type="ARBA" id="ARBA00022692"/>
    </source>
</evidence>
<gene>
    <name evidence="9" type="ORF">C5Y93_00500</name>
</gene>
<evidence type="ECO:0000259" key="8">
    <source>
        <dbReference type="PROSITE" id="PS51202"/>
    </source>
</evidence>
<evidence type="ECO:0000256" key="1">
    <source>
        <dbReference type="ARBA" id="ARBA00004141"/>
    </source>
</evidence>
<dbReference type="RefSeq" id="WP_105333428.1">
    <property type="nucleotide sequence ID" value="NZ_PUHZ01000001.1"/>
</dbReference>
<keyword evidence="4" id="KW-0677">Repeat</keyword>
<feature type="transmembrane region" description="Helical" evidence="7">
    <location>
        <begin position="494"/>
        <end position="514"/>
    </location>
</feature>
<keyword evidence="2" id="KW-0813">Transport</keyword>
<dbReference type="GO" id="GO:0005886">
    <property type="term" value="C:plasma membrane"/>
    <property type="evidence" value="ECO:0007669"/>
    <property type="project" value="TreeGrafter"/>
</dbReference>
<evidence type="ECO:0000256" key="6">
    <source>
        <dbReference type="ARBA" id="ARBA00023136"/>
    </source>
</evidence>
<dbReference type="Pfam" id="PF02080">
    <property type="entry name" value="TrkA_C"/>
    <property type="match status" value="2"/>
</dbReference>
<keyword evidence="6 7" id="KW-0472">Membrane</keyword>
<feature type="transmembrane region" description="Helical" evidence="7">
    <location>
        <begin position="587"/>
        <end position="607"/>
    </location>
</feature>
<feature type="domain" description="RCK C-terminal" evidence="8">
    <location>
        <begin position="217"/>
        <end position="306"/>
    </location>
</feature>
<feature type="transmembrane region" description="Helical" evidence="7">
    <location>
        <begin position="5"/>
        <end position="22"/>
    </location>
</feature>
<feature type="domain" description="RCK C-terminal" evidence="8">
    <location>
        <begin position="313"/>
        <end position="397"/>
    </location>
</feature>
<proteinExistence type="predicted"/>
<dbReference type="GO" id="GO:0008324">
    <property type="term" value="F:monoatomic cation transmembrane transporter activity"/>
    <property type="evidence" value="ECO:0007669"/>
    <property type="project" value="InterPro"/>
</dbReference>
<organism evidence="9 10">
    <name type="scientific">Blastopirellula marina</name>
    <dbReference type="NCBI Taxonomy" id="124"/>
    <lineage>
        <taxon>Bacteria</taxon>
        <taxon>Pseudomonadati</taxon>
        <taxon>Planctomycetota</taxon>
        <taxon>Planctomycetia</taxon>
        <taxon>Pirellulales</taxon>
        <taxon>Pirellulaceae</taxon>
        <taxon>Blastopirellula</taxon>
    </lineage>
</organism>
<evidence type="ECO:0000313" key="9">
    <source>
        <dbReference type="EMBL" id="PQO48197.1"/>
    </source>
</evidence>
<dbReference type="PROSITE" id="PS01271">
    <property type="entry name" value="NA_SULFATE"/>
    <property type="match status" value="1"/>
</dbReference>
<keyword evidence="5 7" id="KW-1133">Transmembrane helix</keyword>
<feature type="transmembrane region" description="Helical" evidence="7">
    <location>
        <begin position="95"/>
        <end position="124"/>
    </location>
</feature>
<feature type="transmembrane region" description="Helical" evidence="7">
    <location>
        <begin position="28"/>
        <end position="45"/>
    </location>
</feature>
<sequence>MPWDLAVVLILLLVCVVLFILDRPRMDVVALSAMIVLPVLGIISVDQALAGFADPNVILIAALFVIGEGITRTGVALEVGRWLARNAGSSEPRLLVLLMLSVGILGSVMSSTGIVAIFIPVVLSVANRMQIHPGRLMMPLSVAGLISGMMTLVATPPNMIVDSALESRDFEGFSFFAFTPMGLVVLGISTVYMLATNRWLDRPGSVSQKRSRRRSLKAFVEDYRLQNRAFRLQVASESALVGRTLREIDLRQRNGVNLIGIERMSNGQKRILNPIAQTEIFADDVLLIDLVDPENDLQRFTEDMQLERLPLKGVYFTHQSQYVGMGEVAVSPESNLVGKTLVDAKFRNEHGLSVIGLRRGGEAITGPVTDEHFRPGDILLVIGPWKQIHQLQSQQLDFIVLSLPIEIEDVAPARSQARFAILSLVVMVALMVSGVVSNAIAALIGCMLMGATRCIDIEIAYKSIRWQSVFLIVGMMPFAVALEETQGIEMAVGLLMEVLGGAGPHAIIAVLFVLTTSFSLVISNTATAILMAPVAMRIAEQLDVSPYPFVMTVAIAASAAFMTPVASPVNTLVIGPGEYRFSDYVKIGTPLTLLVLIACVILIPLIYG</sequence>
<dbReference type="EMBL" id="PUHZ01000001">
    <property type="protein sequence ID" value="PQO48197.1"/>
    <property type="molecule type" value="Genomic_DNA"/>
</dbReference>
<feature type="transmembrane region" description="Helical" evidence="7">
    <location>
        <begin position="546"/>
        <end position="567"/>
    </location>
</feature>
<dbReference type="InterPro" id="IPR036721">
    <property type="entry name" value="RCK_C_sf"/>
</dbReference>
<name>A0A2S8GUU5_9BACT</name>
<dbReference type="PANTHER" id="PTHR43652">
    <property type="entry name" value="BASIC AMINO ACID ANTIPORTER YFCC-RELATED"/>
    <property type="match status" value="1"/>
</dbReference>
<feature type="transmembrane region" description="Helical" evidence="7">
    <location>
        <begin position="136"/>
        <end position="155"/>
    </location>
</feature>
<dbReference type="PANTHER" id="PTHR43652:SF1">
    <property type="entry name" value="RESPONSE REGULATOR"/>
    <property type="match status" value="1"/>
</dbReference>
<dbReference type="Pfam" id="PF03600">
    <property type="entry name" value="CitMHS"/>
    <property type="match status" value="1"/>
</dbReference>
<evidence type="ECO:0000256" key="7">
    <source>
        <dbReference type="SAM" id="Phobius"/>
    </source>
</evidence>
<evidence type="ECO:0000313" key="10">
    <source>
        <dbReference type="Proteomes" id="UP000237819"/>
    </source>
</evidence>